<reference evidence="3" key="1">
    <citation type="journal article" date="2019" name="Int. J. Syst. Evol. Microbiol.">
        <title>The Global Catalogue of Microorganisms (GCM) 10K type strain sequencing project: providing services to taxonomists for standard genome sequencing and annotation.</title>
        <authorList>
            <consortium name="The Broad Institute Genomics Platform"/>
            <consortium name="The Broad Institute Genome Sequencing Center for Infectious Disease"/>
            <person name="Wu L."/>
            <person name="Ma J."/>
        </authorList>
    </citation>
    <scope>NUCLEOTIDE SEQUENCE [LARGE SCALE GENOMIC DNA]</scope>
    <source>
        <strain evidence="3">JCM 32206</strain>
    </source>
</reference>
<accession>A0ABP8PL96</accession>
<dbReference type="InterPro" id="IPR036390">
    <property type="entry name" value="WH_DNA-bd_sf"/>
</dbReference>
<dbReference type="Pfam" id="PF12802">
    <property type="entry name" value="MarR_2"/>
    <property type="match status" value="1"/>
</dbReference>
<dbReference type="PROSITE" id="PS50995">
    <property type="entry name" value="HTH_MARR_2"/>
    <property type="match status" value="1"/>
</dbReference>
<dbReference type="EMBL" id="BAABFB010000075">
    <property type="protein sequence ID" value="GAA4489501.1"/>
    <property type="molecule type" value="Genomic_DNA"/>
</dbReference>
<dbReference type="InterPro" id="IPR036388">
    <property type="entry name" value="WH-like_DNA-bd_sf"/>
</dbReference>
<dbReference type="Gene3D" id="1.10.10.10">
    <property type="entry name" value="Winged helix-like DNA-binding domain superfamily/Winged helix DNA-binding domain"/>
    <property type="match status" value="1"/>
</dbReference>
<organism evidence="2 3">
    <name type="scientific">Rhodococcus olei</name>
    <dbReference type="NCBI Taxonomy" id="2161675"/>
    <lineage>
        <taxon>Bacteria</taxon>
        <taxon>Bacillati</taxon>
        <taxon>Actinomycetota</taxon>
        <taxon>Actinomycetes</taxon>
        <taxon>Mycobacteriales</taxon>
        <taxon>Nocardiaceae</taxon>
        <taxon>Rhodococcus</taxon>
    </lineage>
</organism>
<dbReference type="PANTHER" id="PTHR39515">
    <property type="entry name" value="CONSERVED PROTEIN"/>
    <property type="match status" value="1"/>
</dbReference>
<dbReference type="RefSeq" id="WP_345352356.1">
    <property type="nucleotide sequence ID" value="NZ_BAABFB010000075.1"/>
</dbReference>
<sequence length="145" mass="16013">MPGAGNAADDFRDNIGAFLRRFREQRAEHMLTPSQLQALGHLERHGPMTASTLAAREQVTPQSVSRTVALLEDAGSIARTADPADARASLISLTDHGREVLLADRERRTRWLAEALETECTEAERELLYIAGRILRRLGTGEAPR</sequence>
<dbReference type="Proteomes" id="UP001501183">
    <property type="component" value="Unassembled WGS sequence"/>
</dbReference>
<keyword evidence="3" id="KW-1185">Reference proteome</keyword>
<evidence type="ECO:0000313" key="2">
    <source>
        <dbReference type="EMBL" id="GAA4489501.1"/>
    </source>
</evidence>
<proteinExistence type="predicted"/>
<protein>
    <recommendedName>
        <fullName evidence="1">HTH marR-type domain-containing protein</fullName>
    </recommendedName>
</protein>
<dbReference type="PANTHER" id="PTHR39515:SF2">
    <property type="entry name" value="HTH-TYPE TRANSCRIPTIONAL REGULATOR RV0880"/>
    <property type="match status" value="1"/>
</dbReference>
<dbReference type="Gene3D" id="1.10.287.100">
    <property type="match status" value="1"/>
</dbReference>
<evidence type="ECO:0000259" key="1">
    <source>
        <dbReference type="PROSITE" id="PS50995"/>
    </source>
</evidence>
<dbReference type="InterPro" id="IPR052526">
    <property type="entry name" value="HTH-type_Bedaq_tolerance"/>
</dbReference>
<dbReference type="SUPFAM" id="SSF46785">
    <property type="entry name" value="Winged helix' DNA-binding domain"/>
    <property type="match status" value="1"/>
</dbReference>
<feature type="domain" description="HTH marR-type" evidence="1">
    <location>
        <begin position="1"/>
        <end position="136"/>
    </location>
</feature>
<dbReference type="SMART" id="SM00347">
    <property type="entry name" value="HTH_MARR"/>
    <property type="match status" value="1"/>
</dbReference>
<dbReference type="InterPro" id="IPR000835">
    <property type="entry name" value="HTH_MarR-typ"/>
</dbReference>
<gene>
    <name evidence="2" type="ORF">GCM10023094_51220</name>
</gene>
<name>A0ABP8PL96_9NOCA</name>
<evidence type="ECO:0000313" key="3">
    <source>
        <dbReference type="Proteomes" id="UP001501183"/>
    </source>
</evidence>
<comment type="caution">
    <text evidence="2">The sequence shown here is derived from an EMBL/GenBank/DDBJ whole genome shotgun (WGS) entry which is preliminary data.</text>
</comment>